<comment type="caution">
    <text evidence="5">The sequence shown here is derived from an EMBL/GenBank/DDBJ whole genome shotgun (WGS) entry which is preliminary data.</text>
</comment>
<keyword evidence="4" id="KW-0804">Transcription</keyword>
<dbReference type="STRING" id="1007103.GCA_000213315_00316"/>
<dbReference type="Gene3D" id="1.10.10.10">
    <property type="entry name" value="Winged helix-like DNA-binding domain superfamily/Winged helix DNA-binding domain"/>
    <property type="match status" value="1"/>
</dbReference>
<evidence type="ECO:0000256" key="4">
    <source>
        <dbReference type="ARBA" id="ARBA00023163"/>
    </source>
</evidence>
<dbReference type="EMBL" id="LQRA01000095">
    <property type="protein sequence ID" value="KZE73133.1"/>
    <property type="molecule type" value="Genomic_DNA"/>
</dbReference>
<dbReference type="SUPFAM" id="SSF46785">
    <property type="entry name" value="Winged helix' DNA-binding domain"/>
    <property type="match status" value="1"/>
</dbReference>
<dbReference type="GO" id="GO:0045892">
    <property type="term" value="P:negative regulation of DNA-templated transcription"/>
    <property type="evidence" value="ECO:0007669"/>
    <property type="project" value="InterPro"/>
</dbReference>
<sequence length="139" mass="16339">MSNVPKISEAEWEIMRVIWKQSPLTAEQIVLQLPGEIEWSDQTVRTFINRLLKKKAIGFEKSGRSYLYFPLLSEKECIRAESQSFLKRVFNGAADIMVTNFLEETDLSQQEIDKLHKFLTEKKERKTKERGSDEDQIKR</sequence>
<dbReference type="Pfam" id="PF03965">
    <property type="entry name" value="Penicillinase_R"/>
    <property type="match status" value="1"/>
</dbReference>
<dbReference type="PIRSF" id="PIRSF019455">
    <property type="entry name" value="CopR_AtkY"/>
    <property type="match status" value="1"/>
</dbReference>
<evidence type="ECO:0000256" key="2">
    <source>
        <dbReference type="ARBA" id="ARBA00023015"/>
    </source>
</evidence>
<dbReference type="Gene3D" id="1.10.4040.10">
    <property type="entry name" value="Penicillinase repressor domain"/>
    <property type="match status" value="1"/>
</dbReference>
<dbReference type="Proteomes" id="UP000076563">
    <property type="component" value="Unassembled WGS sequence"/>
</dbReference>
<dbReference type="GO" id="GO:0003677">
    <property type="term" value="F:DNA binding"/>
    <property type="evidence" value="ECO:0007669"/>
    <property type="project" value="UniProtKB-KW"/>
</dbReference>
<dbReference type="OrthoDB" id="1849040at2"/>
<evidence type="ECO:0000313" key="5">
    <source>
        <dbReference type="EMBL" id="KZE73133.1"/>
    </source>
</evidence>
<gene>
    <name evidence="5" type="ORF">AV654_32890</name>
</gene>
<dbReference type="InterPro" id="IPR005650">
    <property type="entry name" value="BlaI_family"/>
</dbReference>
<proteinExistence type="inferred from homology"/>
<dbReference type="eggNOG" id="COG3682">
    <property type="taxonomic scope" value="Bacteria"/>
</dbReference>
<keyword evidence="3" id="KW-0238">DNA-binding</keyword>
<dbReference type="AlphaFoldDB" id="A0A163UCD8"/>
<dbReference type="RefSeq" id="WP_063187166.1">
    <property type="nucleotide sequence ID" value="NZ_CP121215.1"/>
</dbReference>
<dbReference type="InterPro" id="IPR036390">
    <property type="entry name" value="WH_DNA-bd_sf"/>
</dbReference>
<keyword evidence="2" id="KW-0805">Transcription regulation</keyword>
<evidence type="ECO:0000256" key="1">
    <source>
        <dbReference type="ARBA" id="ARBA00011046"/>
    </source>
</evidence>
<protein>
    <submittedName>
        <fullName evidence="5">Transcriptional regulator</fullName>
    </submittedName>
</protein>
<organism evidence="5 6">
    <name type="scientific">Paenibacillus elgii</name>
    <dbReference type="NCBI Taxonomy" id="189691"/>
    <lineage>
        <taxon>Bacteria</taxon>
        <taxon>Bacillati</taxon>
        <taxon>Bacillota</taxon>
        <taxon>Bacilli</taxon>
        <taxon>Bacillales</taxon>
        <taxon>Paenibacillaceae</taxon>
        <taxon>Paenibacillus</taxon>
    </lineage>
</organism>
<evidence type="ECO:0000313" key="6">
    <source>
        <dbReference type="Proteomes" id="UP000076563"/>
    </source>
</evidence>
<dbReference type="InterPro" id="IPR036388">
    <property type="entry name" value="WH-like_DNA-bd_sf"/>
</dbReference>
<accession>A0A163UCD8</accession>
<evidence type="ECO:0000256" key="3">
    <source>
        <dbReference type="ARBA" id="ARBA00023125"/>
    </source>
</evidence>
<keyword evidence="6" id="KW-1185">Reference proteome</keyword>
<name>A0A163UCD8_9BACL</name>
<comment type="similarity">
    <text evidence="1">Belongs to the BlaI transcriptional regulatory family.</text>
</comment>
<reference evidence="6" key="1">
    <citation type="submission" date="2016-01" db="EMBL/GenBank/DDBJ databases">
        <title>Draft genome of Chromobacterium sp. F49.</title>
        <authorList>
            <person name="Hong K.W."/>
        </authorList>
    </citation>
    <scope>NUCLEOTIDE SEQUENCE [LARGE SCALE GENOMIC DNA]</scope>
    <source>
        <strain evidence="6">M63</strain>
    </source>
</reference>